<accession>A0ABT8F0V1</accession>
<evidence type="ECO:0000256" key="5">
    <source>
        <dbReference type="ARBA" id="ARBA00022705"/>
    </source>
</evidence>
<dbReference type="InterPro" id="IPR027417">
    <property type="entry name" value="P-loop_NTPase"/>
</dbReference>
<dbReference type="EMBL" id="JAUHJS010000001">
    <property type="protein sequence ID" value="MDN4164065.1"/>
    <property type="molecule type" value="Genomic_DNA"/>
</dbReference>
<dbReference type="SUPFAM" id="SSF52540">
    <property type="entry name" value="P-loop containing nucleoside triphosphate hydrolases"/>
    <property type="match status" value="1"/>
</dbReference>
<dbReference type="PANTHER" id="PTHR34388">
    <property type="entry name" value="DNA POLYMERASE III SUBUNIT DELTA"/>
    <property type="match status" value="1"/>
</dbReference>
<dbReference type="Gene3D" id="1.20.272.10">
    <property type="match status" value="1"/>
</dbReference>
<comment type="catalytic activity">
    <reaction evidence="8">
        <text>DNA(n) + a 2'-deoxyribonucleoside 5'-triphosphate = DNA(n+1) + diphosphate</text>
        <dbReference type="Rhea" id="RHEA:22508"/>
        <dbReference type="Rhea" id="RHEA-COMP:17339"/>
        <dbReference type="Rhea" id="RHEA-COMP:17340"/>
        <dbReference type="ChEBI" id="CHEBI:33019"/>
        <dbReference type="ChEBI" id="CHEBI:61560"/>
        <dbReference type="ChEBI" id="CHEBI:173112"/>
        <dbReference type="EC" id="2.7.7.7"/>
    </reaction>
</comment>
<dbReference type="Pfam" id="PF06144">
    <property type="entry name" value="DNA_pol3_delta"/>
    <property type="match status" value="1"/>
</dbReference>
<comment type="caution">
    <text evidence="11">The sequence shown here is derived from an EMBL/GenBank/DDBJ whole genome shotgun (WGS) entry which is preliminary data.</text>
</comment>
<keyword evidence="3 11" id="KW-0808">Transferase</keyword>
<dbReference type="InterPro" id="IPR005790">
    <property type="entry name" value="DNA_polIII_delta"/>
</dbReference>
<evidence type="ECO:0000256" key="4">
    <source>
        <dbReference type="ARBA" id="ARBA00022695"/>
    </source>
</evidence>
<dbReference type="InterPro" id="IPR048466">
    <property type="entry name" value="DNA_pol3_delta-like_C"/>
</dbReference>
<dbReference type="Gene3D" id="3.40.50.300">
    <property type="entry name" value="P-loop containing nucleotide triphosphate hydrolases"/>
    <property type="match status" value="1"/>
</dbReference>
<evidence type="ECO:0000256" key="7">
    <source>
        <dbReference type="ARBA" id="ARBA00034754"/>
    </source>
</evidence>
<organism evidence="11 12">
    <name type="scientific">Shiella aurantiaca</name>
    <dbReference type="NCBI Taxonomy" id="3058365"/>
    <lineage>
        <taxon>Bacteria</taxon>
        <taxon>Pseudomonadati</taxon>
        <taxon>Bacteroidota</taxon>
        <taxon>Cytophagia</taxon>
        <taxon>Cytophagales</taxon>
        <taxon>Shiellaceae</taxon>
        <taxon>Shiella</taxon>
    </lineage>
</organism>
<name>A0ABT8F0V1_9BACT</name>
<keyword evidence="5" id="KW-0235">DNA replication</keyword>
<dbReference type="Gene3D" id="1.10.8.60">
    <property type="match status" value="1"/>
</dbReference>
<keyword evidence="12" id="KW-1185">Reference proteome</keyword>
<dbReference type="InterPro" id="IPR010372">
    <property type="entry name" value="DNA_pol3_delta_N"/>
</dbReference>
<dbReference type="EC" id="2.7.7.7" evidence="1"/>
<feature type="domain" description="DNA polymerase III delta subunit-like C-terminal" evidence="10">
    <location>
        <begin position="218"/>
        <end position="319"/>
    </location>
</feature>
<dbReference type="RefSeq" id="WP_320002592.1">
    <property type="nucleotide sequence ID" value="NZ_JAUHJS010000001.1"/>
</dbReference>
<evidence type="ECO:0000256" key="2">
    <source>
        <dbReference type="ARBA" id="ARBA00017703"/>
    </source>
</evidence>
<evidence type="ECO:0000256" key="8">
    <source>
        <dbReference type="ARBA" id="ARBA00049244"/>
    </source>
</evidence>
<protein>
    <recommendedName>
        <fullName evidence="2">DNA polymerase III subunit delta</fullName>
        <ecNumber evidence="1">2.7.7.7</ecNumber>
    </recommendedName>
</protein>
<dbReference type="SUPFAM" id="SSF48019">
    <property type="entry name" value="post-AAA+ oligomerization domain-like"/>
    <property type="match status" value="1"/>
</dbReference>
<comment type="similarity">
    <text evidence="7">Belongs to the DNA polymerase HolA subunit family.</text>
</comment>
<feature type="domain" description="DNA polymerase III delta N-terminal" evidence="9">
    <location>
        <begin position="21"/>
        <end position="141"/>
    </location>
</feature>
<evidence type="ECO:0000259" key="9">
    <source>
        <dbReference type="Pfam" id="PF06144"/>
    </source>
</evidence>
<keyword evidence="6" id="KW-0239">DNA-directed DNA polymerase</keyword>
<dbReference type="GO" id="GO:0003887">
    <property type="term" value="F:DNA-directed DNA polymerase activity"/>
    <property type="evidence" value="ECO:0007669"/>
    <property type="project" value="UniProtKB-EC"/>
</dbReference>
<sequence>MVHKPEDILKDLKAGKYAPVYFLQGEEPFYIDQIADYIEAHAIDESQKGFNQVVLYGKDVDMGVVLSNARRFPMMSDRQVVIIKEAQEIKDISREAGAKLLEGYVQNPLPSTILVFCYKYKKLDGRTALTKQIEKNAVLVTSDKLYDNKLPAWIQAYVQSKGYSIQDKATQMFADNIGNNLERLSNEIDKVLINFKAGDTTIDPAMVQKYVGISKDFNVFELQKAFTFRNIAKVNQIIAYFEANTKAHPAIMVIPSIYQHFTRILMVHAAKDKSEAALSKTLGVHSFFVKEYLTAANNYPLGKAIQNIHHIRQADLQNKGIAGGAMSDGAILRELAFKLMH</sequence>
<dbReference type="PANTHER" id="PTHR34388:SF1">
    <property type="entry name" value="DNA POLYMERASE III SUBUNIT DELTA"/>
    <property type="match status" value="1"/>
</dbReference>
<dbReference type="InterPro" id="IPR008921">
    <property type="entry name" value="DNA_pol3_clamp-load_cplx_C"/>
</dbReference>
<proteinExistence type="inferred from homology"/>
<dbReference type="NCBIfam" id="TIGR01128">
    <property type="entry name" value="holA"/>
    <property type="match status" value="1"/>
</dbReference>
<evidence type="ECO:0000259" key="10">
    <source>
        <dbReference type="Pfam" id="PF21694"/>
    </source>
</evidence>
<dbReference type="Proteomes" id="UP001168552">
    <property type="component" value="Unassembled WGS sequence"/>
</dbReference>
<dbReference type="Pfam" id="PF21694">
    <property type="entry name" value="DNA_pol3_delta_C"/>
    <property type="match status" value="1"/>
</dbReference>
<reference evidence="11" key="1">
    <citation type="submission" date="2023-06" db="EMBL/GenBank/DDBJ databases">
        <title>Cytophagales bacterium Strain LB-30, isolated from soil.</title>
        <authorList>
            <person name="Liu B."/>
        </authorList>
    </citation>
    <scope>NUCLEOTIDE SEQUENCE</scope>
    <source>
        <strain evidence="11">LB-30</strain>
    </source>
</reference>
<evidence type="ECO:0000256" key="6">
    <source>
        <dbReference type="ARBA" id="ARBA00022932"/>
    </source>
</evidence>
<gene>
    <name evidence="11" type="primary">holA</name>
    <name evidence="11" type="ORF">QWY31_01060</name>
</gene>
<evidence type="ECO:0000256" key="1">
    <source>
        <dbReference type="ARBA" id="ARBA00012417"/>
    </source>
</evidence>
<evidence type="ECO:0000256" key="3">
    <source>
        <dbReference type="ARBA" id="ARBA00022679"/>
    </source>
</evidence>
<evidence type="ECO:0000313" key="12">
    <source>
        <dbReference type="Proteomes" id="UP001168552"/>
    </source>
</evidence>
<evidence type="ECO:0000313" key="11">
    <source>
        <dbReference type="EMBL" id="MDN4164065.1"/>
    </source>
</evidence>
<keyword evidence="4 11" id="KW-0548">Nucleotidyltransferase</keyword>